<gene>
    <name evidence="2" type="primary">cas5c</name>
    <name evidence="2" type="ORF">M9980_12245</name>
</gene>
<dbReference type="EMBL" id="CP098401">
    <property type="protein sequence ID" value="URW75300.1"/>
    <property type="molecule type" value="Genomic_DNA"/>
</dbReference>
<dbReference type="InterPro" id="IPR021124">
    <property type="entry name" value="CRISPR-assoc_prot_Cas5"/>
</dbReference>
<reference evidence="2" key="1">
    <citation type="submission" date="2022-05" db="EMBL/GenBank/DDBJ databases">
        <title>Sphingomonas sp. strain RMG20 Genome sequencing and assembly.</title>
        <authorList>
            <person name="Kim I."/>
        </authorList>
    </citation>
    <scope>NUCLEOTIDE SEQUENCE</scope>
    <source>
        <strain evidence="2">RMG20</strain>
    </source>
</reference>
<evidence type="ECO:0000256" key="1">
    <source>
        <dbReference type="ARBA" id="ARBA00023118"/>
    </source>
</evidence>
<keyword evidence="3" id="KW-1185">Reference proteome</keyword>
<dbReference type="InterPro" id="IPR013422">
    <property type="entry name" value="CRISPR-assoc_prot_Cas5_N"/>
</dbReference>
<dbReference type="InterPro" id="IPR010155">
    <property type="entry name" value="CRISPR-assoc_prot_Cas5d"/>
</dbReference>
<sequence length="184" mass="19900">MAVCVHLAGDRALFARPEFQRDLISYDIITPHAARGILDAIYWRPGMTWVVDTIRAIAPVRNEQGEEDGRRILSLRDVGYVVGAHFELHAGEPAAEAGRHAAMFKRAIRTAPTVFLGRAGFAGVARAIDPDSVADAAAGGADIDYGWMLHGIDFAGDRRRRFFRAVAVAGVVHVPPADSPLVFG</sequence>
<accession>A0ABY4TSB5</accession>
<dbReference type="NCBIfam" id="TIGR02593">
    <property type="entry name" value="CRISPR_cas5"/>
    <property type="match status" value="1"/>
</dbReference>
<proteinExistence type="predicted"/>
<organism evidence="2 3">
    <name type="scientific">Sphingomonas donggukensis</name>
    <dbReference type="NCBI Taxonomy" id="2949093"/>
    <lineage>
        <taxon>Bacteria</taxon>
        <taxon>Pseudomonadati</taxon>
        <taxon>Pseudomonadota</taxon>
        <taxon>Alphaproteobacteria</taxon>
        <taxon>Sphingomonadales</taxon>
        <taxon>Sphingomonadaceae</taxon>
        <taxon>Sphingomonas</taxon>
    </lineage>
</organism>
<dbReference type="Proteomes" id="UP001055580">
    <property type="component" value="Chromosome"/>
</dbReference>
<protein>
    <submittedName>
        <fullName evidence="2">Type I-C CRISPR-associated protein Cas5c</fullName>
    </submittedName>
</protein>
<evidence type="ECO:0000313" key="3">
    <source>
        <dbReference type="Proteomes" id="UP001055580"/>
    </source>
</evidence>
<evidence type="ECO:0000313" key="2">
    <source>
        <dbReference type="EMBL" id="URW75300.1"/>
    </source>
</evidence>
<dbReference type="Gene3D" id="3.30.70.2660">
    <property type="match status" value="1"/>
</dbReference>
<dbReference type="RefSeq" id="WP_250751317.1">
    <property type="nucleotide sequence ID" value="NZ_CP098401.1"/>
</dbReference>
<dbReference type="Pfam" id="PF09704">
    <property type="entry name" value="Cas_Cas5d"/>
    <property type="match status" value="1"/>
</dbReference>
<keyword evidence="1" id="KW-0051">Antiviral defense</keyword>
<name>A0ABY4TSB5_9SPHN</name>
<dbReference type="NCBIfam" id="TIGR01876">
    <property type="entry name" value="cas_Cas5d"/>
    <property type="match status" value="1"/>
</dbReference>